<keyword evidence="5" id="KW-1185">Reference proteome</keyword>
<evidence type="ECO:0000256" key="3">
    <source>
        <dbReference type="SAM" id="Phobius"/>
    </source>
</evidence>
<feature type="region of interest" description="Disordered" evidence="2">
    <location>
        <begin position="53"/>
        <end position="168"/>
    </location>
</feature>
<dbReference type="InterPro" id="IPR013783">
    <property type="entry name" value="Ig-like_fold"/>
</dbReference>
<dbReference type="Gene3D" id="2.60.40.10">
    <property type="entry name" value="Immunoglobulins"/>
    <property type="match status" value="1"/>
</dbReference>
<dbReference type="InterPro" id="IPR051774">
    <property type="entry name" value="Sperm-specific_class_P"/>
</dbReference>
<feature type="domain" description="MSP" evidence="4">
    <location>
        <begin position="181"/>
        <end position="295"/>
    </location>
</feature>
<dbReference type="InterPro" id="IPR008962">
    <property type="entry name" value="PapD-like_sf"/>
</dbReference>
<keyword evidence="3" id="KW-0812">Transmembrane</keyword>
<dbReference type="PROSITE" id="PS50202">
    <property type="entry name" value="MSP"/>
    <property type="match status" value="1"/>
</dbReference>
<evidence type="ECO:0000313" key="5">
    <source>
        <dbReference type="Proteomes" id="UP000036681"/>
    </source>
</evidence>
<dbReference type="Proteomes" id="UP000036681">
    <property type="component" value="Unplaced"/>
</dbReference>
<organism evidence="5 6">
    <name type="scientific">Ascaris lumbricoides</name>
    <name type="common">Giant roundworm</name>
    <dbReference type="NCBI Taxonomy" id="6252"/>
    <lineage>
        <taxon>Eukaryota</taxon>
        <taxon>Metazoa</taxon>
        <taxon>Ecdysozoa</taxon>
        <taxon>Nematoda</taxon>
        <taxon>Chromadorea</taxon>
        <taxon>Rhabditida</taxon>
        <taxon>Spirurina</taxon>
        <taxon>Ascaridomorpha</taxon>
        <taxon>Ascaridoidea</taxon>
        <taxon>Ascarididae</taxon>
        <taxon>Ascaris</taxon>
    </lineage>
</organism>
<evidence type="ECO:0000256" key="1">
    <source>
        <dbReference type="RuleBase" id="RU003425"/>
    </source>
</evidence>
<dbReference type="WBParaSite" id="ALUE_0001438301-mRNA-1">
    <property type="protein sequence ID" value="ALUE_0001438301-mRNA-1"/>
    <property type="gene ID" value="ALUE_0001438301"/>
</dbReference>
<dbReference type="AlphaFoldDB" id="A0A0M3IA27"/>
<keyword evidence="1" id="KW-0963">Cytoplasm</keyword>
<dbReference type="InterPro" id="IPR000535">
    <property type="entry name" value="MSP_dom"/>
</dbReference>
<evidence type="ECO:0000259" key="4">
    <source>
        <dbReference type="PROSITE" id="PS50202"/>
    </source>
</evidence>
<dbReference type="SUPFAM" id="SSF49354">
    <property type="entry name" value="PapD-like"/>
    <property type="match status" value="1"/>
</dbReference>
<feature type="compositionally biased region" description="Basic residues" evidence="2">
    <location>
        <begin position="72"/>
        <end position="108"/>
    </location>
</feature>
<dbReference type="PANTHER" id="PTHR22947:SF12">
    <property type="entry name" value="MAJOR SPERM PROTEIN"/>
    <property type="match status" value="1"/>
</dbReference>
<keyword evidence="3" id="KW-0472">Membrane</keyword>
<keyword evidence="1" id="KW-0206">Cytoskeleton</keyword>
<proteinExistence type="predicted"/>
<evidence type="ECO:0000256" key="2">
    <source>
        <dbReference type="SAM" id="MobiDB-lite"/>
    </source>
</evidence>
<feature type="transmembrane region" description="Helical" evidence="3">
    <location>
        <begin position="32"/>
        <end position="50"/>
    </location>
</feature>
<evidence type="ECO:0000313" key="6">
    <source>
        <dbReference type="WBParaSite" id="ALUE_0001438301-mRNA-1"/>
    </source>
</evidence>
<sequence>MDISCSVEDIEAPRQEVEAKIRSEMLLQLFEVFQTVALPFVLIAIVLFGCGGDSRPKNVQPSKSKSKERPSGKGHSKSGKSSKKKKKGRSGHGHSSKSSKSKSKKKDKGKPSTSSSKSAKSSESSKKTSSSKKGVMDRSGKSASHRSASAGRHSSKKAKKRADLIKLPDQKRSACEALKHELTGEPQKDLTVEPTELRWSTTGGVQKVILTNPTEERRAIKVKCSDNSLYRVNPVFSFIEPGQSLGIDIVRQNGGAKIDKMVFVTAKAKPEDMQPRELFDPSVANPMLVLPLIAG</sequence>
<dbReference type="Pfam" id="PF00635">
    <property type="entry name" value="Motile_Sperm"/>
    <property type="match status" value="1"/>
</dbReference>
<reference evidence="6" key="1">
    <citation type="submission" date="2017-02" db="UniProtKB">
        <authorList>
            <consortium name="WormBaseParasite"/>
        </authorList>
    </citation>
    <scope>IDENTIFICATION</scope>
</reference>
<feature type="compositionally biased region" description="Low complexity" evidence="2">
    <location>
        <begin position="111"/>
        <end position="133"/>
    </location>
</feature>
<feature type="compositionally biased region" description="Low complexity" evidence="2">
    <location>
        <begin position="141"/>
        <end position="152"/>
    </location>
</feature>
<name>A0A0M3IA27_ASCLU</name>
<keyword evidence="3" id="KW-1133">Transmembrane helix</keyword>
<accession>A0A0M3IA27</accession>
<protein>
    <recommendedName>
        <fullName evidence="1">Major sperm protein</fullName>
    </recommendedName>
</protein>
<comment type="function">
    <text evidence="1">Central component in molecular interactions underlying sperm crawling. Forms an extensive filament system that extends from sperm villipoda, along the leading edge of the pseudopod.</text>
</comment>
<dbReference type="PANTHER" id="PTHR22947">
    <property type="entry name" value="MAJOR SPERM PROTEIN"/>
    <property type="match status" value="1"/>
</dbReference>